<protein>
    <recommendedName>
        <fullName evidence="2">Bifunctional inhibitor/plant lipid transfer protein/seed storage helical domain-containing protein</fullName>
    </recommendedName>
</protein>
<dbReference type="AlphaFoldDB" id="A0AAV2D3B0"/>
<keyword evidence="4" id="KW-1185">Reference proteome</keyword>
<keyword evidence="1" id="KW-0732">Signal</keyword>
<organism evidence="3 4">
    <name type="scientific">Linum trigynum</name>
    <dbReference type="NCBI Taxonomy" id="586398"/>
    <lineage>
        <taxon>Eukaryota</taxon>
        <taxon>Viridiplantae</taxon>
        <taxon>Streptophyta</taxon>
        <taxon>Embryophyta</taxon>
        <taxon>Tracheophyta</taxon>
        <taxon>Spermatophyta</taxon>
        <taxon>Magnoliopsida</taxon>
        <taxon>eudicotyledons</taxon>
        <taxon>Gunneridae</taxon>
        <taxon>Pentapetalae</taxon>
        <taxon>rosids</taxon>
        <taxon>fabids</taxon>
        <taxon>Malpighiales</taxon>
        <taxon>Linaceae</taxon>
        <taxon>Linum</taxon>
    </lineage>
</organism>
<feature type="domain" description="Bifunctional inhibitor/plant lipid transfer protein/seed storage helical" evidence="2">
    <location>
        <begin position="22"/>
        <end position="114"/>
    </location>
</feature>
<name>A0AAV2D3B0_9ROSI</name>
<dbReference type="Gene3D" id="1.10.110.10">
    <property type="entry name" value="Plant lipid-transfer and hydrophobic proteins"/>
    <property type="match status" value="1"/>
</dbReference>
<reference evidence="3 4" key="1">
    <citation type="submission" date="2024-04" db="EMBL/GenBank/DDBJ databases">
        <authorList>
            <person name="Fracassetti M."/>
        </authorList>
    </citation>
    <scope>NUCLEOTIDE SEQUENCE [LARGE SCALE GENOMIC DNA]</scope>
</reference>
<dbReference type="InterPro" id="IPR016140">
    <property type="entry name" value="Bifunc_inhib/LTP/seed_store"/>
</dbReference>
<sequence length="124" mass="12323">MAAAAASKINSSLAAAALLMITVLVVTIGCANGQEGAGGCAGDMQGVIVECARFVQKTGPVADPSPQCCSALKTLDIPCLCSRIPPELTAIVDMNKVFHVASVCAIHLPAGTKCGAFAVPPAAA</sequence>
<evidence type="ECO:0000256" key="1">
    <source>
        <dbReference type="SAM" id="SignalP"/>
    </source>
</evidence>
<dbReference type="CDD" id="cd04660">
    <property type="entry name" value="nsLTP_like"/>
    <property type="match status" value="1"/>
</dbReference>
<dbReference type="InterPro" id="IPR036312">
    <property type="entry name" value="Bifun_inhib/LTP/seed_sf"/>
</dbReference>
<dbReference type="PANTHER" id="PTHR33286:SF54">
    <property type="entry name" value="BIFUNCTIONAL INHIBITOR_LIPID-TRANSFER PROTEIN_SEED STORAGE 2S ALBUMIN SUPERFAMILY PROTEIN"/>
    <property type="match status" value="1"/>
</dbReference>
<dbReference type="InterPro" id="IPR044741">
    <property type="entry name" value="NsLTP-like"/>
</dbReference>
<proteinExistence type="predicted"/>
<evidence type="ECO:0000259" key="2">
    <source>
        <dbReference type="Pfam" id="PF14368"/>
    </source>
</evidence>
<evidence type="ECO:0000313" key="3">
    <source>
        <dbReference type="EMBL" id="CAL1362705.1"/>
    </source>
</evidence>
<feature type="signal peptide" evidence="1">
    <location>
        <begin position="1"/>
        <end position="33"/>
    </location>
</feature>
<gene>
    <name evidence="3" type="ORF">LTRI10_LOCUS9581</name>
</gene>
<accession>A0AAV2D3B0</accession>
<evidence type="ECO:0000313" key="4">
    <source>
        <dbReference type="Proteomes" id="UP001497516"/>
    </source>
</evidence>
<dbReference type="PANTHER" id="PTHR33286">
    <property type="entry name" value="BIFUNCTIONAL INHIBITOR/LIPID-TRANSFER PROTEIN/SEED STORAGE 2S ALBUMIN SUPERFAMILY PROTEIN"/>
    <property type="match status" value="1"/>
</dbReference>
<feature type="chain" id="PRO_5043415974" description="Bifunctional inhibitor/plant lipid transfer protein/seed storage helical domain-containing protein" evidence="1">
    <location>
        <begin position="34"/>
        <end position="124"/>
    </location>
</feature>
<dbReference type="EMBL" id="OZ034814">
    <property type="protein sequence ID" value="CAL1362705.1"/>
    <property type="molecule type" value="Genomic_DNA"/>
</dbReference>
<dbReference type="SUPFAM" id="SSF47699">
    <property type="entry name" value="Bifunctional inhibitor/lipid-transfer protein/seed storage 2S albumin"/>
    <property type="match status" value="1"/>
</dbReference>
<dbReference type="Pfam" id="PF14368">
    <property type="entry name" value="LTP_2"/>
    <property type="match status" value="1"/>
</dbReference>
<dbReference type="Proteomes" id="UP001497516">
    <property type="component" value="Chromosome 10"/>
</dbReference>